<evidence type="ECO:0000313" key="9">
    <source>
        <dbReference type="Proteomes" id="UP000249739"/>
    </source>
</evidence>
<comment type="caution">
    <text evidence="8">The sequence shown here is derived from an EMBL/GenBank/DDBJ whole genome shotgun (WGS) entry which is preliminary data.</text>
</comment>
<evidence type="ECO:0000256" key="1">
    <source>
        <dbReference type="ARBA" id="ARBA00009764"/>
    </source>
</evidence>
<evidence type="ECO:0000259" key="6">
    <source>
        <dbReference type="Pfam" id="PF02465"/>
    </source>
</evidence>
<dbReference type="GO" id="GO:0005576">
    <property type="term" value="C:extracellular region"/>
    <property type="evidence" value="ECO:0007669"/>
    <property type="project" value="UniProtKB-SubCell"/>
</dbReference>
<feature type="domain" description="Flagellar hook-associated protein 2 C-terminal" evidence="7">
    <location>
        <begin position="246"/>
        <end position="549"/>
    </location>
</feature>
<dbReference type="AlphaFoldDB" id="A0A2W5HF26"/>
<dbReference type="InterPro" id="IPR010809">
    <property type="entry name" value="FliD_C"/>
</dbReference>
<comment type="function">
    <text evidence="5">Required for morphogenesis and for the elongation of the flagellar filament by facilitating polymerization of the flagellin monomers at the tip of growing filament. Forms a capping structure, which prevents flagellin subunits (transported through the central channel of the flagellum) from leaking out without polymerization at the distal end.</text>
</comment>
<keyword evidence="5" id="KW-0964">Secreted</keyword>
<comment type="similarity">
    <text evidence="1 5">Belongs to the FliD family.</text>
</comment>
<accession>A0A2W5HF26</accession>
<dbReference type="Pfam" id="PF07195">
    <property type="entry name" value="FliD_C"/>
    <property type="match status" value="1"/>
</dbReference>
<dbReference type="GO" id="GO:0071973">
    <property type="term" value="P:bacterial-type flagellum-dependent cell motility"/>
    <property type="evidence" value="ECO:0007669"/>
    <property type="project" value="TreeGrafter"/>
</dbReference>
<dbReference type="Pfam" id="PF02465">
    <property type="entry name" value="FliD_N"/>
    <property type="match status" value="1"/>
</dbReference>
<keyword evidence="3" id="KW-0175">Coiled coil</keyword>
<dbReference type="InterPro" id="IPR010810">
    <property type="entry name" value="Flagellin_hook_IN_motif"/>
</dbReference>
<sequence>METTTSTGGVSTQGSRTYLFGTSSGINTSALVEAAYNQRVAEADRIDVRIDTNTKKAEAYTTLQTLAGNVETALKNLRTSYGFSSTNANYAFSSRTGTLSSSSNTDPSKLVGISIDPGTTLGSYEIEVVQKAKAHRIGSDPAASATTALGLAGSFNIGIAGNTASTINVTSGMTMTDIAAAVNATTSTSGVSASVLKISDSSYQLILTGTATAKNISISNVTGTDVLTSIGVTTAGSVPKNVLQAADQAILKLDGVQITRDNNEITDLISGVNINVLNAEPGTTIELDIQNDNSAIKDSILSFTEAYNELRSFIVQNQTVAAGGSVSDEAILFGDTVMKSLNDAIQPLISAKYGTTTTGFTTLRELGITLTDNNVFVVDEVALDAAIISNYDDVKSIFSTGWTSNNSNFLLLGNTSRLANLNVTLSITANAGGVTGVSVGGVPNLFDVSGTSITGKVGTIYEGLSFAYVGTANSAVSFNMNQGLADLASNTLTKFTDAVSGTLASAKLDLGDQNTDMAERADQIRERADDFRTKLIDRYASYEAAIARNKSIIAQLKAILGLDQDE</sequence>
<reference evidence="8 9" key="1">
    <citation type="submission" date="2017-08" db="EMBL/GenBank/DDBJ databases">
        <title>Infants hospitalized years apart are colonized by the same room-sourced microbial strains.</title>
        <authorList>
            <person name="Brooks B."/>
            <person name="Olm M.R."/>
            <person name="Firek B.A."/>
            <person name="Baker R."/>
            <person name="Thomas B.C."/>
            <person name="Morowitz M.J."/>
            <person name="Banfield J.F."/>
        </authorList>
    </citation>
    <scope>NUCLEOTIDE SEQUENCE [LARGE SCALE GENOMIC DNA]</scope>
    <source>
        <strain evidence="8">S2_006_000_R2_64</strain>
    </source>
</reference>
<feature type="domain" description="Flagellar hook-associated protein 2 N-terminal" evidence="6">
    <location>
        <begin position="24"/>
        <end position="135"/>
    </location>
</feature>
<dbReference type="Proteomes" id="UP000249739">
    <property type="component" value="Unassembled WGS sequence"/>
</dbReference>
<evidence type="ECO:0000313" key="8">
    <source>
        <dbReference type="EMBL" id="PZP56746.1"/>
    </source>
</evidence>
<dbReference type="InterPro" id="IPR003481">
    <property type="entry name" value="FliD_N"/>
</dbReference>
<comment type="subcellular location">
    <subcellularLocation>
        <location evidence="5">Secreted</location>
    </subcellularLocation>
    <subcellularLocation>
        <location evidence="5">Bacterial flagellum</location>
    </subcellularLocation>
</comment>
<protein>
    <recommendedName>
        <fullName evidence="5">Flagellar hook-associated protein 2</fullName>
        <shortName evidence="5">HAP2</shortName>
    </recommendedName>
    <alternativeName>
        <fullName evidence="5">Flagellar cap protein</fullName>
    </alternativeName>
</protein>
<name>A0A2W5HF26_9BACT</name>
<comment type="subunit">
    <text evidence="2 5">Homopentamer.</text>
</comment>
<dbReference type="GO" id="GO:0007155">
    <property type="term" value="P:cell adhesion"/>
    <property type="evidence" value="ECO:0007669"/>
    <property type="project" value="InterPro"/>
</dbReference>
<proteinExistence type="inferred from homology"/>
<dbReference type="GO" id="GO:0009421">
    <property type="term" value="C:bacterial-type flagellum filament cap"/>
    <property type="evidence" value="ECO:0007669"/>
    <property type="project" value="InterPro"/>
</dbReference>
<evidence type="ECO:0000259" key="7">
    <source>
        <dbReference type="Pfam" id="PF07195"/>
    </source>
</evidence>
<keyword evidence="4 5" id="KW-0975">Bacterial flagellum</keyword>
<evidence type="ECO:0000256" key="5">
    <source>
        <dbReference type="RuleBase" id="RU362066"/>
    </source>
</evidence>
<evidence type="ECO:0000256" key="4">
    <source>
        <dbReference type="ARBA" id="ARBA00023143"/>
    </source>
</evidence>
<organism evidence="8 9">
    <name type="scientific">Micavibrio aeruginosavorus</name>
    <dbReference type="NCBI Taxonomy" id="349221"/>
    <lineage>
        <taxon>Bacteria</taxon>
        <taxon>Pseudomonadati</taxon>
        <taxon>Bdellovibrionota</taxon>
        <taxon>Bdellovibrionia</taxon>
        <taxon>Bdellovibrionales</taxon>
        <taxon>Pseudobdellovibrionaceae</taxon>
        <taxon>Micavibrio</taxon>
    </lineage>
</organism>
<dbReference type="Pfam" id="PF07196">
    <property type="entry name" value="Flagellin_IN"/>
    <property type="match status" value="1"/>
</dbReference>
<evidence type="ECO:0000256" key="3">
    <source>
        <dbReference type="ARBA" id="ARBA00023054"/>
    </source>
</evidence>
<dbReference type="GO" id="GO:0009424">
    <property type="term" value="C:bacterial-type flagellum hook"/>
    <property type="evidence" value="ECO:0007669"/>
    <property type="project" value="UniProtKB-UniRule"/>
</dbReference>
<gene>
    <name evidence="8" type="ORF">DI586_02655</name>
</gene>
<dbReference type="PANTHER" id="PTHR30288:SF0">
    <property type="entry name" value="FLAGELLAR HOOK-ASSOCIATED PROTEIN 2"/>
    <property type="match status" value="1"/>
</dbReference>
<dbReference type="EMBL" id="QFOT01000016">
    <property type="protein sequence ID" value="PZP56746.1"/>
    <property type="molecule type" value="Genomic_DNA"/>
</dbReference>
<dbReference type="InterPro" id="IPR040026">
    <property type="entry name" value="FliD"/>
</dbReference>
<dbReference type="PANTHER" id="PTHR30288">
    <property type="entry name" value="FLAGELLAR CAP/ASSEMBLY PROTEIN FLID"/>
    <property type="match status" value="1"/>
</dbReference>
<evidence type="ECO:0000256" key="2">
    <source>
        <dbReference type="ARBA" id="ARBA00011255"/>
    </source>
</evidence>